<dbReference type="InterPro" id="IPR016163">
    <property type="entry name" value="Ald_DH_C"/>
</dbReference>
<dbReference type="RefSeq" id="WP_083019391.1">
    <property type="nucleotide sequence ID" value="NZ_AP022584.1"/>
</dbReference>
<dbReference type="SUPFAM" id="SSF53720">
    <property type="entry name" value="ALDH-like"/>
    <property type="match status" value="1"/>
</dbReference>
<dbReference type="Pfam" id="PF00171">
    <property type="entry name" value="Aldedh"/>
    <property type="match status" value="1"/>
</dbReference>
<dbReference type="PROSITE" id="PS00687">
    <property type="entry name" value="ALDEHYDE_DEHYDR_GLU"/>
    <property type="match status" value="1"/>
</dbReference>
<dbReference type="Proteomes" id="UP000466831">
    <property type="component" value="Chromosome"/>
</dbReference>
<accession>A0ABM7JG27</accession>
<evidence type="ECO:0000256" key="1">
    <source>
        <dbReference type="ARBA" id="ARBA00009986"/>
    </source>
</evidence>
<reference evidence="8 9" key="1">
    <citation type="journal article" date="2019" name="Emerg. Microbes Infect.">
        <title>Comprehensive subspecies identification of 175 nontuberculous mycobacteria species based on 7547 genomic profiles.</title>
        <authorList>
            <person name="Matsumoto Y."/>
            <person name="Kinjo T."/>
            <person name="Motooka D."/>
            <person name="Nabeya D."/>
            <person name="Jung N."/>
            <person name="Uechi K."/>
            <person name="Horii T."/>
            <person name="Iida T."/>
            <person name="Fujita J."/>
            <person name="Nakamura S."/>
        </authorList>
    </citation>
    <scope>NUCLEOTIDE SEQUENCE [LARGE SCALE GENOMIC DNA]</scope>
    <source>
        <strain evidence="8 9">JCM 17324</strain>
    </source>
</reference>
<feature type="domain" description="Aldehyde dehydrogenase" evidence="7">
    <location>
        <begin position="20"/>
        <end position="474"/>
    </location>
</feature>
<dbReference type="InterPro" id="IPR016162">
    <property type="entry name" value="Ald_DH_N"/>
</dbReference>
<keyword evidence="9" id="KW-1185">Reference proteome</keyword>
<sequence>MKYDRSELLIGGDWRGEGTGWIPVISPATEHVVTEVRRAETADIDLAVTKARAALESGPWPRMSRSERAELILSAVRQLAQSTDDIATVVTHEMGAPFADLLKYQIPAALATAKAFVRFCADVAEQKTRKGRQGWALIEQEPVGVVGAITPWNAPFYFSILKVIPALLAGCTVVLKPAEETPVSAFYLGEALYAAGLPEGVLSIVPGGSTIGKYLVAHSGIDKVSFTGSTSAGREIGAVCGRQLKRSSLELGGKSAAIVLEDADLGVAIQSMSAGVFYNTGQVCAALSRVLAPVKRYREVVDSLSIAANQLRVGDPFDPATDVGPLVSSRQRDRVEGYLALAEAEGAVLETGGHRPPDIGHGYYMQPTVYSGVTNDMRIAREEIFGPVVVVIPYDSVDEAVGIANDSIYGLHGGVYTSDPKTGVDVARRLITGAVSVNSFTLNSDAPFGGRKCSGYGREFGPEGIAEYLEYKTINVPEFVIEEVASAGHTGV</sequence>
<dbReference type="InterPro" id="IPR029510">
    <property type="entry name" value="Ald_DH_CS_GLU"/>
</dbReference>
<dbReference type="InterPro" id="IPR015590">
    <property type="entry name" value="Aldehyde_DH_dom"/>
</dbReference>
<protein>
    <recommendedName>
        <fullName evidence="3">aldehyde dehydrogenase (NAD(+))</fullName>
        <ecNumber evidence="3">1.2.1.3</ecNumber>
    </recommendedName>
</protein>
<proteinExistence type="inferred from homology"/>
<dbReference type="EC" id="1.2.1.3" evidence="3"/>
<name>A0ABM7JG27_9MYCO</name>
<gene>
    <name evidence="8" type="ORF">MMARJ_32650</name>
</gene>
<evidence type="ECO:0000256" key="5">
    <source>
        <dbReference type="PROSITE-ProRule" id="PRU10007"/>
    </source>
</evidence>
<evidence type="ECO:0000313" key="9">
    <source>
        <dbReference type="Proteomes" id="UP000466831"/>
    </source>
</evidence>
<evidence type="ECO:0000256" key="2">
    <source>
        <dbReference type="ARBA" id="ARBA00023002"/>
    </source>
</evidence>
<feature type="active site" evidence="5">
    <location>
        <position position="250"/>
    </location>
</feature>
<dbReference type="PANTHER" id="PTHR42804:SF1">
    <property type="entry name" value="ALDEHYDE DEHYDROGENASE-RELATED"/>
    <property type="match status" value="1"/>
</dbReference>
<keyword evidence="2 6" id="KW-0560">Oxidoreductase</keyword>
<evidence type="ECO:0000256" key="4">
    <source>
        <dbReference type="ARBA" id="ARBA00049194"/>
    </source>
</evidence>
<evidence type="ECO:0000313" key="8">
    <source>
        <dbReference type="EMBL" id="BBY12525.1"/>
    </source>
</evidence>
<evidence type="ECO:0000256" key="6">
    <source>
        <dbReference type="RuleBase" id="RU003345"/>
    </source>
</evidence>
<dbReference type="EMBL" id="AP022584">
    <property type="protein sequence ID" value="BBY12525.1"/>
    <property type="molecule type" value="Genomic_DNA"/>
</dbReference>
<organism evidence="8 9">
    <name type="scientific">Mycobacterium marseillense</name>
    <dbReference type="NCBI Taxonomy" id="701042"/>
    <lineage>
        <taxon>Bacteria</taxon>
        <taxon>Bacillati</taxon>
        <taxon>Actinomycetota</taxon>
        <taxon>Actinomycetes</taxon>
        <taxon>Mycobacteriales</taxon>
        <taxon>Mycobacteriaceae</taxon>
        <taxon>Mycobacterium</taxon>
        <taxon>Mycobacterium avium complex (MAC)</taxon>
    </lineage>
</organism>
<evidence type="ECO:0000259" key="7">
    <source>
        <dbReference type="Pfam" id="PF00171"/>
    </source>
</evidence>
<dbReference type="PANTHER" id="PTHR42804">
    <property type="entry name" value="ALDEHYDE DEHYDROGENASE"/>
    <property type="match status" value="1"/>
</dbReference>
<comment type="similarity">
    <text evidence="1 6">Belongs to the aldehyde dehydrogenase family.</text>
</comment>
<dbReference type="CDD" id="cd07139">
    <property type="entry name" value="ALDH_AldA-Rv0768"/>
    <property type="match status" value="1"/>
</dbReference>
<dbReference type="Gene3D" id="3.40.605.10">
    <property type="entry name" value="Aldehyde Dehydrogenase, Chain A, domain 1"/>
    <property type="match status" value="1"/>
</dbReference>
<dbReference type="InterPro" id="IPR016160">
    <property type="entry name" value="Ald_DH_CS_CYS"/>
</dbReference>
<dbReference type="Gene3D" id="3.40.309.10">
    <property type="entry name" value="Aldehyde Dehydrogenase, Chain A, domain 2"/>
    <property type="match status" value="1"/>
</dbReference>
<evidence type="ECO:0000256" key="3">
    <source>
        <dbReference type="ARBA" id="ARBA00024226"/>
    </source>
</evidence>
<dbReference type="PROSITE" id="PS00070">
    <property type="entry name" value="ALDEHYDE_DEHYDR_CYS"/>
    <property type="match status" value="1"/>
</dbReference>
<dbReference type="InterPro" id="IPR016161">
    <property type="entry name" value="Ald_DH/histidinol_DH"/>
</dbReference>
<comment type="catalytic activity">
    <reaction evidence="4">
        <text>an aldehyde + NAD(+) + H2O = a carboxylate + NADH + 2 H(+)</text>
        <dbReference type="Rhea" id="RHEA:16185"/>
        <dbReference type="ChEBI" id="CHEBI:15377"/>
        <dbReference type="ChEBI" id="CHEBI:15378"/>
        <dbReference type="ChEBI" id="CHEBI:17478"/>
        <dbReference type="ChEBI" id="CHEBI:29067"/>
        <dbReference type="ChEBI" id="CHEBI:57540"/>
        <dbReference type="ChEBI" id="CHEBI:57945"/>
        <dbReference type="EC" id="1.2.1.3"/>
    </reaction>
</comment>